<evidence type="ECO:0000313" key="2">
    <source>
        <dbReference type="EMBL" id="SPD66399.1"/>
    </source>
</evidence>
<accession>A0A9Q7XRA2</accession>
<feature type="domain" description="Integrase catalytic" evidence="1">
    <location>
        <begin position="1"/>
        <end position="103"/>
    </location>
</feature>
<proteinExistence type="predicted"/>
<dbReference type="AlphaFoldDB" id="A0A9Q7XRA2"/>
<organism evidence="2 3">
    <name type="scientific">Cupriavidus taiwanensis</name>
    <dbReference type="NCBI Taxonomy" id="164546"/>
    <lineage>
        <taxon>Bacteria</taxon>
        <taxon>Pseudomonadati</taxon>
        <taxon>Pseudomonadota</taxon>
        <taxon>Betaproteobacteria</taxon>
        <taxon>Burkholderiales</taxon>
        <taxon>Burkholderiaceae</taxon>
        <taxon>Cupriavidus</taxon>
    </lineage>
</organism>
<dbReference type="GO" id="GO:0015074">
    <property type="term" value="P:DNA integration"/>
    <property type="evidence" value="ECO:0007669"/>
    <property type="project" value="InterPro"/>
</dbReference>
<dbReference type="Gene3D" id="3.30.420.10">
    <property type="entry name" value="Ribonuclease H-like superfamily/Ribonuclease H"/>
    <property type="match status" value="1"/>
</dbReference>
<dbReference type="InterPro" id="IPR012337">
    <property type="entry name" value="RNaseH-like_sf"/>
</dbReference>
<gene>
    <name evidence="2" type="ORF">CBM2636_MP10028</name>
</gene>
<name>A0A9Q7XRA2_9BURK</name>
<dbReference type="EMBL" id="LT984814">
    <property type="protein sequence ID" value="SPD66399.1"/>
    <property type="molecule type" value="Genomic_DNA"/>
</dbReference>
<geneLocation type="plasmid" evidence="3">
    <name>cbm2636_mp</name>
</geneLocation>
<dbReference type="PROSITE" id="PS50994">
    <property type="entry name" value="INTEGRASE"/>
    <property type="match status" value="1"/>
</dbReference>
<dbReference type="Pfam" id="PF00665">
    <property type="entry name" value="rve"/>
    <property type="match status" value="1"/>
</dbReference>
<sequence>MPTTVKGRFFYWYMMQDIFSRKLVVNEVHESESADHASDLLSLACLREKTAGRPLVLHSDNGSVMKGGTMLAMMGYLGVQPSYSRPRVSNDNAYAEALFRTAKYCPPLRAACLIVVCLGVFVRGWASSHSGTACRRGAPRWQGR</sequence>
<protein>
    <recommendedName>
        <fullName evidence="1">Integrase catalytic domain-containing protein</fullName>
    </recommendedName>
</protein>
<dbReference type="SUPFAM" id="SSF53098">
    <property type="entry name" value="Ribonuclease H-like"/>
    <property type="match status" value="1"/>
</dbReference>
<keyword evidence="2" id="KW-0614">Plasmid</keyword>
<evidence type="ECO:0000259" key="1">
    <source>
        <dbReference type="PROSITE" id="PS50994"/>
    </source>
</evidence>
<reference evidence="2 3" key="1">
    <citation type="submission" date="2018-01" db="EMBL/GenBank/DDBJ databases">
        <authorList>
            <person name="Clerissi C."/>
        </authorList>
    </citation>
    <scope>NUCLEOTIDE SEQUENCE [LARGE SCALE GENOMIC DNA]</scope>
    <source>
        <strain evidence="2">Cupriavidus taiwanensis SWF 66322</strain>
        <plasmid evidence="3">cbm2636_mp</plasmid>
    </source>
</reference>
<dbReference type="GO" id="GO:0003676">
    <property type="term" value="F:nucleic acid binding"/>
    <property type="evidence" value="ECO:0007669"/>
    <property type="project" value="InterPro"/>
</dbReference>
<dbReference type="InterPro" id="IPR001584">
    <property type="entry name" value="Integrase_cat-core"/>
</dbReference>
<evidence type="ECO:0000313" key="3">
    <source>
        <dbReference type="Proteomes" id="UP000254259"/>
    </source>
</evidence>
<dbReference type="InterPro" id="IPR036397">
    <property type="entry name" value="RNaseH_sf"/>
</dbReference>
<dbReference type="Proteomes" id="UP000254259">
    <property type="component" value="Plasmid CBM2636_mp"/>
</dbReference>